<dbReference type="AlphaFoldDB" id="A0A1J1INF6"/>
<accession>A0A1J1INF6</accession>
<evidence type="ECO:0000313" key="2">
    <source>
        <dbReference type="Proteomes" id="UP000183832"/>
    </source>
</evidence>
<dbReference type="EMBL" id="CVRI01000056">
    <property type="protein sequence ID" value="CRL01755.1"/>
    <property type="molecule type" value="Genomic_DNA"/>
</dbReference>
<sequence>MSNLTWEPRSLESLLEVDENFNYLHIQPEKFDDIKISSNNKSNEKICVAVKKKKVSNSKRAKSIPEVIKSPIKVQMTVEGIQSVDYLMSPKKENLTKCADLAEKSDRLLLESRWFRQSKLSSLLQSSANKSSNISSDLGFERSASLDFESTQAIGEVGNCDFDVIVESEQLVPPIKSQYVQTKTY</sequence>
<proteinExistence type="predicted"/>
<protein>
    <submittedName>
        <fullName evidence="1">CLUMA_CG014971, isoform A</fullName>
    </submittedName>
</protein>
<keyword evidence="2" id="KW-1185">Reference proteome</keyword>
<name>A0A1J1INF6_9DIPT</name>
<dbReference type="Proteomes" id="UP000183832">
    <property type="component" value="Unassembled WGS sequence"/>
</dbReference>
<reference evidence="1 2" key="1">
    <citation type="submission" date="2015-04" db="EMBL/GenBank/DDBJ databases">
        <authorList>
            <person name="Syromyatnikov M.Y."/>
            <person name="Popov V.N."/>
        </authorList>
    </citation>
    <scope>NUCLEOTIDE SEQUENCE [LARGE SCALE GENOMIC DNA]</scope>
</reference>
<gene>
    <name evidence="1" type="ORF">CLUMA_CG014971</name>
</gene>
<organism evidence="1 2">
    <name type="scientific">Clunio marinus</name>
    <dbReference type="NCBI Taxonomy" id="568069"/>
    <lineage>
        <taxon>Eukaryota</taxon>
        <taxon>Metazoa</taxon>
        <taxon>Ecdysozoa</taxon>
        <taxon>Arthropoda</taxon>
        <taxon>Hexapoda</taxon>
        <taxon>Insecta</taxon>
        <taxon>Pterygota</taxon>
        <taxon>Neoptera</taxon>
        <taxon>Endopterygota</taxon>
        <taxon>Diptera</taxon>
        <taxon>Nematocera</taxon>
        <taxon>Chironomoidea</taxon>
        <taxon>Chironomidae</taxon>
        <taxon>Clunio</taxon>
    </lineage>
</organism>
<evidence type="ECO:0000313" key="1">
    <source>
        <dbReference type="EMBL" id="CRL01755.1"/>
    </source>
</evidence>